<accession>A0A420B808</accession>
<evidence type="ECO:0000313" key="2">
    <source>
        <dbReference type="Proteomes" id="UP000286246"/>
    </source>
</evidence>
<dbReference type="EMBL" id="RAPY01000002">
    <property type="protein sequence ID" value="RKE52813.1"/>
    <property type="molecule type" value="Genomic_DNA"/>
</dbReference>
<dbReference type="Proteomes" id="UP000286246">
    <property type="component" value="Unassembled WGS sequence"/>
</dbReference>
<gene>
    <name evidence="1" type="ORF">DFQ12_3059</name>
</gene>
<name>A0A420B808_SPHD1</name>
<proteinExistence type="predicted"/>
<protein>
    <submittedName>
        <fullName evidence="1">Uncharacterized protein</fullName>
    </submittedName>
</protein>
<dbReference type="OrthoDB" id="709515at2"/>
<sequence>MVTGILVILFIFLGAFFWRKKQLAQRFNENVKIAVDYMVQEHPGQYSGDRNAKSGVFIFNAERTNDTLKNVVIKKVKPLHSALDVNLEHILLVSLEGAAAPKNVSVRFKVVKKGSKIDDLKGVLISISGVLNFKHGSPKDFTTVLPIAGLYQVARTAKSVDLNDAQVLGDIADLNLSI</sequence>
<evidence type="ECO:0000313" key="1">
    <source>
        <dbReference type="EMBL" id="RKE52813.1"/>
    </source>
</evidence>
<comment type="caution">
    <text evidence="1">The sequence shown here is derived from an EMBL/GenBank/DDBJ whole genome shotgun (WGS) entry which is preliminary data.</text>
</comment>
<dbReference type="AlphaFoldDB" id="A0A420B808"/>
<organism evidence="1 2">
    <name type="scientific">Sphingobacterium detergens</name>
    <dbReference type="NCBI Taxonomy" id="1145106"/>
    <lineage>
        <taxon>Bacteria</taxon>
        <taxon>Pseudomonadati</taxon>
        <taxon>Bacteroidota</taxon>
        <taxon>Sphingobacteriia</taxon>
        <taxon>Sphingobacteriales</taxon>
        <taxon>Sphingobacteriaceae</taxon>
        <taxon>Sphingobacterium</taxon>
    </lineage>
</organism>
<dbReference type="RefSeq" id="WP_120259819.1">
    <property type="nucleotide sequence ID" value="NZ_RAPY01000002.1"/>
</dbReference>
<reference evidence="1 2" key="1">
    <citation type="submission" date="2018-09" db="EMBL/GenBank/DDBJ databases">
        <title>Genomic Encyclopedia of Type Strains, Phase III (KMG-III): the genomes of soil and plant-associated and newly described type strains.</title>
        <authorList>
            <person name="Whitman W."/>
        </authorList>
    </citation>
    <scope>NUCLEOTIDE SEQUENCE [LARGE SCALE GENOMIC DNA]</scope>
    <source>
        <strain evidence="1 2">CECT 7938</strain>
    </source>
</reference>
<keyword evidence="2" id="KW-1185">Reference proteome</keyword>